<dbReference type="PANTHER" id="PTHR42714">
    <property type="entry name" value="TRNA MODIFICATION GTPASE GTPBP3"/>
    <property type="match status" value="1"/>
</dbReference>
<keyword evidence="1" id="KW-0812">Transmembrane</keyword>
<dbReference type="Proteomes" id="UP001529338">
    <property type="component" value="Unassembled WGS sequence"/>
</dbReference>
<dbReference type="SUPFAM" id="SSF52540">
    <property type="entry name" value="P-loop containing nucleoside triphosphate hydrolases"/>
    <property type="match status" value="1"/>
</dbReference>
<protein>
    <submittedName>
        <fullName evidence="3">GTPase domain-containing protein</fullName>
    </submittedName>
</protein>
<organism evidence="3 4">
    <name type="scientific">Cellulomonas alba</name>
    <dbReference type="NCBI Taxonomy" id="3053467"/>
    <lineage>
        <taxon>Bacteria</taxon>
        <taxon>Bacillati</taxon>
        <taxon>Actinomycetota</taxon>
        <taxon>Actinomycetes</taxon>
        <taxon>Micrococcales</taxon>
        <taxon>Cellulomonadaceae</taxon>
        <taxon>Cellulomonas</taxon>
    </lineage>
</organism>
<dbReference type="EMBL" id="JAUCGQ010000001">
    <property type="protein sequence ID" value="MDM7853668.1"/>
    <property type="molecule type" value="Genomic_DNA"/>
</dbReference>
<keyword evidence="1" id="KW-0472">Membrane</keyword>
<proteinExistence type="predicted"/>
<evidence type="ECO:0000313" key="4">
    <source>
        <dbReference type="Proteomes" id="UP001529338"/>
    </source>
</evidence>
<dbReference type="InterPro" id="IPR006073">
    <property type="entry name" value="GTP-bd"/>
</dbReference>
<dbReference type="Gene3D" id="3.40.50.300">
    <property type="entry name" value="P-loop containing nucleotide triphosphate hydrolases"/>
    <property type="match status" value="1"/>
</dbReference>
<name>A0ABT7SBV5_9CELL</name>
<keyword evidence="1" id="KW-1133">Transmembrane helix</keyword>
<evidence type="ECO:0000313" key="3">
    <source>
        <dbReference type="EMBL" id="MDM7853668.1"/>
    </source>
</evidence>
<dbReference type="PANTHER" id="PTHR42714:SF2">
    <property type="entry name" value="TRNA MODIFICATION GTPASE GTPBP3, MITOCHONDRIAL"/>
    <property type="match status" value="1"/>
</dbReference>
<gene>
    <name evidence="3" type="ORF">QRT04_01875</name>
</gene>
<dbReference type="InterPro" id="IPR027417">
    <property type="entry name" value="P-loop_NTPase"/>
</dbReference>
<dbReference type="CDD" id="cd00882">
    <property type="entry name" value="Ras_like_GTPase"/>
    <property type="match status" value="1"/>
</dbReference>
<feature type="transmembrane region" description="Helical" evidence="1">
    <location>
        <begin position="463"/>
        <end position="489"/>
    </location>
</feature>
<reference evidence="3 4" key="1">
    <citation type="submission" date="2023-06" db="EMBL/GenBank/DDBJ databases">
        <title>Cellulomonas sp. MW4 Whole genome sequence.</title>
        <authorList>
            <person name="Park S."/>
        </authorList>
    </citation>
    <scope>NUCLEOTIDE SEQUENCE [LARGE SCALE GENOMIC DNA]</scope>
    <source>
        <strain evidence="3 4">MW4</strain>
    </source>
</reference>
<accession>A0ABT7SBV5</accession>
<dbReference type="Pfam" id="PF01926">
    <property type="entry name" value="MMR_HSR1"/>
    <property type="match status" value="1"/>
</dbReference>
<comment type="caution">
    <text evidence="3">The sequence shown here is derived from an EMBL/GenBank/DDBJ whole genome shotgun (WGS) entry which is preliminary data.</text>
</comment>
<feature type="transmembrane region" description="Helical" evidence="1">
    <location>
        <begin position="435"/>
        <end position="457"/>
    </location>
</feature>
<sequence>MSKRDVPRRHEWLPTALPVIFGEEPEWTDPWPGLLDALVKLESLTVAVSEGALHRAEALGAAGDGLLAPRDTSVSTAQGEAEDLAAPMRIVLMGRTMAGKSSLLTALTGFHHDRIGDGRQRFSRDVFGAAMSVSEHIELVDTPGVGAHGGADDTEKALAAALDADVILWVNSSDSIQQESAAALKLLGLIGKPIIVALNCRQSLEGVGRLNLLRFPDRVFGHREGLLDEIRRHMAVAGVKPLEVVHVHALAAAEALAYDEVDTELHAASRIADLTDALLREHEAHRESRRALRLIDNQRQPAEELARSLQLASATLRARAEHNRGMYNDMHERLRRAVRSTGEAMESDVEAAVGRRRDWHLDAIDFGKSLESDWNDAVEALQDELQKTLEHRLTSLADEIRSTIEATDAEWSNVSLDQFGLRNLPGFGAVWGNRLIRAGVGAGGSLLGFAGGAWLGAQIGGALGLAAGPAAIVTAGAGFVIGGIAGLAAGRIKSLVDHIFLGKDGVLQKRRDEVAKQVGPILDELTSKYRAAIGDQLNDIRDVLGRELARSHEQSAALELVASEWTKGSENLQASVRELDRQTTSALLRIDRRERLARAVKRATRVPGVCILVEFDDAGFAESWLFPPDVGETLAGGKASTSGGEAASALSYALSFVEAPMRLVRADAASALLSIAADIPSAIAETWAVGLEAHLARRVQIETT</sequence>
<keyword evidence="4" id="KW-1185">Reference proteome</keyword>
<feature type="domain" description="G" evidence="2">
    <location>
        <begin position="89"/>
        <end position="199"/>
    </location>
</feature>
<evidence type="ECO:0000259" key="2">
    <source>
        <dbReference type="Pfam" id="PF01926"/>
    </source>
</evidence>
<dbReference type="RefSeq" id="WP_289453189.1">
    <property type="nucleotide sequence ID" value="NZ_JAUCGQ010000001.1"/>
</dbReference>
<evidence type="ECO:0000256" key="1">
    <source>
        <dbReference type="SAM" id="Phobius"/>
    </source>
</evidence>